<accession>A0A6I4W455</accession>
<keyword evidence="4" id="KW-1185">Reference proteome</keyword>
<dbReference type="PANTHER" id="PTHR30160:SF1">
    <property type="entry name" value="LIPOPOLYSACCHARIDE 1,2-N-ACETYLGLUCOSAMINETRANSFERASE-RELATED"/>
    <property type="match status" value="1"/>
</dbReference>
<keyword evidence="2 3" id="KW-0808">Transferase</keyword>
<gene>
    <name evidence="3" type="ORF">GQ466_09140</name>
</gene>
<evidence type="ECO:0000256" key="1">
    <source>
        <dbReference type="ARBA" id="ARBA00022676"/>
    </source>
</evidence>
<protein>
    <submittedName>
        <fullName evidence="3">Glycosyltransferase family 9 protein</fullName>
    </submittedName>
</protein>
<dbReference type="Pfam" id="PF01075">
    <property type="entry name" value="Glyco_transf_9"/>
    <property type="match status" value="1"/>
</dbReference>
<dbReference type="InterPro" id="IPR051199">
    <property type="entry name" value="LPS_LOS_Heptosyltrfase"/>
</dbReference>
<comment type="caution">
    <text evidence="3">The sequence shown here is derived from an EMBL/GenBank/DDBJ whole genome shotgun (WGS) entry which is preliminary data.</text>
</comment>
<dbReference type="GO" id="GO:0008713">
    <property type="term" value="F:ADP-heptose-lipopolysaccharide heptosyltransferase activity"/>
    <property type="evidence" value="ECO:0007669"/>
    <property type="project" value="TreeGrafter"/>
</dbReference>
<dbReference type="Gene3D" id="3.40.50.2000">
    <property type="entry name" value="Glycogen Phosphorylase B"/>
    <property type="match status" value="2"/>
</dbReference>
<evidence type="ECO:0000313" key="3">
    <source>
        <dbReference type="EMBL" id="MXQ64201.1"/>
    </source>
</evidence>
<dbReference type="AlphaFoldDB" id="A0A6I4W455"/>
<evidence type="ECO:0000256" key="2">
    <source>
        <dbReference type="ARBA" id="ARBA00022679"/>
    </source>
</evidence>
<keyword evidence="1" id="KW-0328">Glycosyltransferase</keyword>
<dbReference type="PANTHER" id="PTHR30160">
    <property type="entry name" value="TETRAACYLDISACCHARIDE 4'-KINASE-RELATED"/>
    <property type="match status" value="1"/>
</dbReference>
<organism evidence="3 4">
    <name type="scientific">Actinomadura rayongensis</name>
    <dbReference type="NCBI Taxonomy" id="1429076"/>
    <lineage>
        <taxon>Bacteria</taxon>
        <taxon>Bacillati</taxon>
        <taxon>Actinomycetota</taxon>
        <taxon>Actinomycetes</taxon>
        <taxon>Streptosporangiales</taxon>
        <taxon>Thermomonosporaceae</taxon>
        <taxon>Actinomadura</taxon>
    </lineage>
</organism>
<reference evidence="3 4" key="1">
    <citation type="submission" date="2019-12" db="EMBL/GenBank/DDBJ databases">
        <title>Nocardia macrotermitis sp. nov. and Nocardia aurantia sp. nov., isolated from the gut of the fungus growing-termite Macrotermes natalensis.</title>
        <authorList>
            <person name="Christine B."/>
            <person name="Rene B."/>
        </authorList>
    </citation>
    <scope>NUCLEOTIDE SEQUENCE [LARGE SCALE GENOMIC DNA]</scope>
    <source>
        <strain evidence="3 4">DSM 102126</strain>
    </source>
</reference>
<dbReference type="GO" id="GO:0005829">
    <property type="term" value="C:cytosol"/>
    <property type="evidence" value="ECO:0007669"/>
    <property type="project" value="TreeGrafter"/>
</dbReference>
<dbReference type="RefSeq" id="WP_161102248.1">
    <property type="nucleotide sequence ID" value="NZ_JBHLYI010000014.1"/>
</dbReference>
<dbReference type="OrthoDB" id="9807356at2"/>
<dbReference type="SUPFAM" id="SSF53756">
    <property type="entry name" value="UDP-Glycosyltransferase/glycogen phosphorylase"/>
    <property type="match status" value="1"/>
</dbReference>
<dbReference type="EMBL" id="WUTW01000001">
    <property type="protein sequence ID" value="MXQ64201.1"/>
    <property type="molecule type" value="Genomic_DNA"/>
</dbReference>
<dbReference type="InterPro" id="IPR002201">
    <property type="entry name" value="Glyco_trans_9"/>
</dbReference>
<dbReference type="CDD" id="cd03789">
    <property type="entry name" value="GT9_LPS_heptosyltransferase"/>
    <property type="match status" value="1"/>
</dbReference>
<dbReference type="Proteomes" id="UP000431901">
    <property type="component" value="Unassembled WGS sequence"/>
</dbReference>
<name>A0A6I4W455_9ACTN</name>
<dbReference type="GO" id="GO:0009244">
    <property type="term" value="P:lipopolysaccharide core region biosynthetic process"/>
    <property type="evidence" value="ECO:0007669"/>
    <property type="project" value="TreeGrafter"/>
</dbReference>
<sequence>MRRVLLLRALGLGDFLTGVPAYRAVRAAFPGHEIVLAAPAALAPLAALCDGLDRLLPTAELAPVPWDGPPPDVAIDLHGNGPASHRIVEALGADRTIVYGPEWDEDEHEVARWCRLLELNGIPADPSALGLSPPPGAEPAAIVHPGAASGSRRWPPERFATVAAALADAGHRVLVTGGDAERALAAQVADGLDVLADADLADLAATVAAANLVICGDTGVAHLATACGTPSVTLFGPVSPALWGPPDLPRHKVLWKGGAAGRPGDPHGADPDPRLLAITVPEVLAAASALLDASADVPARG</sequence>
<evidence type="ECO:0000313" key="4">
    <source>
        <dbReference type="Proteomes" id="UP000431901"/>
    </source>
</evidence>
<proteinExistence type="predicted"/>